<reference evidence="2 3" key="1">
    <citation type="journal article" date="2014" name="PLoS Genet.">
        <title>Phylogenetically driven sequencing of extremely halophilic archaea reveals strategies for static and dynamic osmo-response.</title>
        <authorList>
            <person name="Becker E.A."/>
            <person name="Seitzer P.M."/>
            <person name="Tritt A."/>
            <person name="Larsen D."/>
            <person name="Krusor M."/>
            <person name="Yao A.I."/>
            <person name="Wu D."/>
            <person name="Madern D."/>
            <person name="Eisen J.A."/>
            <person name="Darling A.E."/>
            <person name="Facciotti M.T."/>
        </authorList>
    </citation>
    <scope>NUCLEOTIDE SEQUENCE [LARGE SCALE GENOMIC DNA]</scope>
    <source>
        <strain evidence="2 3">GA33</strain>
    </source>
</reference>
<dbReference type="RefSeq" id="WP_006090806.1">
    <property type="nucleotide sequence ID" value="NZ_AOHW01000036.1"/>
</dbReference>
<comment type="caution">
    <text evidence="2">The sequence shown here is derived from an EMBL/GenBank/DDBJ whole genome shotgun (WGS) entry which is preliminary data.</text>
</comment>
<keyword evidence="3" id="KW-1185">Reference proteome</keyword>
<organism evidence="2 3">
    <name type="scientific">Natronorubrum tibetense GA33</name>
    <dbReference type="NCBI Taxonomy" id="1114856"/>
    <lineage>
        <taxon>Archaea</taxon>
        <taxon>Methanobacteriati</taxon>
        <taxon>Methanobacteriota</taxon>
        <taxon>Stenosarchaea group</taxon>
        <taxon>Halobacteria</taxon>
        <taxon>Halobacteriales</taxon>
        <taxon>Natrialbaceae</taxon>
        <taxon>Natronorubrum</taxon>
    </lineage>
</organism>
<keyword evidence="1" id="KW-0802">TPR repeat</keyword>
<dbReference type="PROSITE" id="PS50005">
    <property type="entry name" value="TPR"/>
    <property type="match status" value="1"/>
</dbReference>
<dbReference type="InterPro" id="IPR019734">
    <property type="entry name" value="TPR_rpt"/>
</dbReference>
<protein>
    <submittedName>
        <fullName evidence="2">Uncharacterized protein</fullName>
    </submittedName>
</protein>
<feature type="repeat" description="TPR" evidence="1">
    <location>
        <begin position="160"/>
        <end position="193"/>
    </location>
</feature>
<dbReference type="OrthoDB" id="350628at2157"/>
<proteinExistence type="predicted"/>
<evidence type="ECO:0000313" key="2">
    <source>
        <dbReference type="EMBL" id="ELY39854.1"/>
    </source>
</evidence>
<dbReference type="SMART" id="SM00028">
    <property type="entry name" value="TPR"/>
    <property type="match status" value="2"/>
</dbReference>
<evidence type="ECO:0000313" key="3">
    <source>
        <dbReference type="Proteomes" id="UP000011599"/>
    </source>
</evidence>
<evidence type="ECO:0000256" key="1">
    <source>
        <dbReference type="PROSITE-ProRule" id="PRU00339"/>
    </source>
</evidence>
<dbReference type="EMBL" id="AOHW01000036">
    <property type="protein sequence ID" value="ELY39854.1"/>
    <property type="molecule type" value="Genomic_DNA"/>
</dbReference>
<dbReference type="InterPro" id="IPR011990">
    <property type="entry name" value="TPR-like_helical_dom_sf"/>
</dbReference>
<dbReference type="AlphaFoldDB" id="L9VRR3"/>
<dbReference type="Gene3D" id="1.25.40.10">
    <property type="entry name" value="Tetratricopeptide repeat domain"/>
    <property type="match status" value="1"/>
</dbReference>
<gene>
    <name evidence="2" type="ORF">C496_14291</name>
</gene>
<accession>L9VRR3</accession>
<dbReference type="eggNOG" id="ENOG502N5QW">
    <property type="taxonomic scope" value="Archaea"/>
</dbReference>
<dbReference type="SUPFAM" id="SSF48452">
    <property type="entry name" value="TPR-like"/>
    <property type="match status" value="1"/>
</dbReference>
<name>L9VRR3_9EURY</name>
<dbReference type="Proteomes" id="UP000011599">
    <property type="component" value="Unassembled WGS sequence"/>
</dbReference>
<sequence length="213" mass="24301">MFDKITELFQSGPDVPDLIAVLDLEEWYLSLGDGQREKLHQYSTSVGIGVTSSGDVNEFNMLEQSVSSTSQTAQKYLQNVGQTAATEKDYEFAEQVLHVALEFEDGSASSTHFTYNELIDVYYKQRDERGDAIERCIEYCKRDIELADDFIDEFGEVPRIPSFKRLAIIYEKQDRYEEALDICDRALEIGTTDGTKGGFEGRKERIRKKMKDG</sequence>